<evidence type="ECO:0000259" key="1">
    <source>
        <dbReference type="PROSITE" id="PS51662"/>
    </source>
</evidence>
<protein>
    <submittedName>
        <fullName evidence="2">3-phytase</fullName>
    </submittedName>
</protein>
<dbReference type="STRING" id="1150368.SAMN02927921_03602"/>
<dbReference type="PROSITE" id="PS51257">
    <property type="entry name" value="PROKAR_LIPOPROTEIN"/>
    <property type="match status" value="1"/>
</dbReference>
<dbReference type="Pfam" id="PF02333">
    <property type="entry name" value="Phytase"/>
    <property type="match status" value="1"/>
</dbReference>
<dbReference type="GO" id="GO:0016158">
    <property type="term" value="F:inositol hexakisphosphate 3-phosphatase activity"/>
    <property type="evidence" value="ECO:0007669"/>
    <property type="project" value="InterPro"/>
</dbReference>
<dbReference type="InterPro" id="IPR011042">
    <property type="entry name" value="6-blade_b-propeller_TolB-like"/>
</dbReference>
<proteinExistence type="predicted"/>
<feature type="domain" description="BPP" evidence="1">
    <location>
        <begin position="13"/>
        <end position="340"/>
    </location>
</feature>
<organism evidence="2 3">
    <name type="scientific">Sinomicrobium oceani</name>
    <dbReference type="NCBI Taxonomy" id="1150368"/>
    <lineage>
        <taxon>Bacteria</taxon>
        <taxon>Pseudomonadati</taxon>
        <taxon>Bacteroidota</taxon>
        <taxon>Flavobacteriia</taxon>
        <taxon>Flavobacteriales</taxon>
        <taxon>Flavobacteriaceae</taxon>
        <taxon>Sinomicrobium</taxon>
    </lineage>
</organism>
<dbReference type="Gene3D" id="2.120.10.30">
    <property type="entry name" value="TolB, C-terminal domain"/>
    <property type="match status" value="1"/>
</dbReference>
<evidence type="ECO:0000313" key="2">
    <source>
        <dbReference type="EMBL" id="SFW71802.1"/>
    </source>
</evidence>
<sequence>MKKLAVLGSILMMVACKEQLPEIKPVVITEKTPNDTDDPAIWINRKNPEQSIVFGTDKGQQDQPDSGVYAFDLDGKILPEQSITGLIRCNNADVEYDLKINDSTYTDILAFTERGRNQIRVFSVPDMKPLDGGGFQVFEDAEGTNPEFKQPMGISMYKNPQTGKVYVIVGRKSGPPENYLYQYELVGSTSGVEARLVRKFGKFSGKKEIEAIAVDDALGYIYYGDEQEGIRKYYADPEKGNEELALFGGEHFTDDNEGIAIAAYPGGEGYLIVSNQGAHTFNLFRRDDNTFVKALNLGTTSTDGCEITLEPLGPRFPNGLFVSMNDARDFFYHDVNALGL</sequence>
<dbReference type="Proteomes" id="UP000182248">
    <property type="component" value="Unassembled WGS sequence"/>
</dbReference>
<dbReference type="PROSITE" id="PS51662">
    <property type="entry name" value="BP_PHYTASE"/>
    <property type="match status" value="1"/>
</dbReference>
<dbReference type="InterPro" id="IPR003431">
    <property type="entry name" value="B-propeller_Phytase"/>
</dbReference>
<dbReference type="EMBL" id="FPJE01000026">
    <property type="protein sequence ID" value="SFW71802.1"/>
    <property type="molecule type" value="Genomic_DNA"/>
</dbReference>
<dbReference type="RefSeq" id="WP_072318850.1">
    <property type="nucleotide sequence ID" value="NZ_FPJE01000026.1"/>
</dbReference>
<dbReference type="AlphaFoldDB" id="A0A1K1RHR5"/>
<gene>
    <name evidence="2" type="ORF">SAMN02927921_03602</name>
</gene>
<evidence type="ECO:0000313" key="3">
    <source>
        <dbReference type="Proteomes" id="UP000182248"/>
    </source>
</evidence>
<dbReference type="OrthoDB" id="8696437at2"/>
<name>A0A1K1RHR5_9FLAO</name>
<accession>A0A1K1RHR5</accession>
<keyword evidence="3" id="KW-1185">Reference proteome</keyword>
<reference evidence="2 3" key="1">
    <citation type="submission" date="2016-11" db="EMBL/GenBank/DDBJ databases">
        <authorList>
            <person name="Jaros S."/>
            <person name="Januszkiewicz K."/>
            <person name="Wedrychowicz H."/>
        </authorList>
    </citation>
    <scope>NUCLEOTIDE SEQUENCE [LARGE SCALE GENOMIC DNA]</scope>
    <source>
        <strain evidence="2 3">CGMCC 1.12145</strain>
    </source>
</reference>
<dbReference type="SUPFAM" id="SSF50956">
    <property type="entry name" value="Thermostable phytase (3-phytase)"/>
    <property type="match status" value="1"/>
</dbReference>